<evidence type="ECO:0000256" key="1">
    <source>
        <dbReference type="SAM" id="MobiDB-lite"/>
    </source>
</evidence>
<dbReference type="AlphaFoldDB" id="A0A8J7LU59"/>
<dbReference type="InterPro" id="IPR011004">
    <property type="entry name" value="Trimer_LpxA-like_sf"/>
</dbReference>
<dbReference type="Proteomes" id="UP000636888">
    <property type="component" value="Unassembled WGS sequence"/>
</dbReference>
<organism evidence="3 4">
    <name type="scientific">Geomesophilobacter sediminis</name>
    <dbReference type="NCBI Taxonomy" id="2798584"/>
    <lineage>
        <taxon>Bacteria</taxon>
        <taxon>Pseudomonadati</taxon>
        <taxon>Thermodesulfobacteriota</taxon>
        <taxon>Desulfuromonadia</taxon>
        <taxon>Geobacterales</taxon>
        <taxon>Geobacteraceae</taxon>
        <taxon>Geomesophilobacter</taxon>
    </lineage>
</organism>
<evidence type="ECO:0000313" key="4">
    <source>
        <dbReference type="Proteomes" id="UP000636888"/>
    </source>
</evidence>
<accession>A0A8J7LU59</accession>
<dbReference type="Pfam" id="PF08241">
    <property type="entry name" value="Methyltransf_11"/>
    <property type="match status" value="1"/>
</dbReference>
<dbReference type="RefSeq" id="WP_199383110.1">
    <property type="nucleotide sequence ID" value="NZ_JAEMHM010000004.1"/>
</dbReference>
<dbReference type="CDD" id="cd04647">
    <property type="entry name" value="LbH_MAT_like"/>
    <property type="match status" value="1"/>
</dbReference>
<comment type="caution">
    <text evidence="3">The sequence shown here is derived from an EMBL/GenBank/DDBJ whole genome shotgun (WGS) entry which is preliminary data.</text>
</comment>
<dbReference type="PANTHER" id="PTHR23416:SF78">
    <property type="entry name" value="LIPOPOLYSACCHARIDE BIOSYNTHESIS O-ACETYL TRANSFERASE WBBJ-RELATED"/>
    <property type="match status" value="1"/>
</dbReference>
<feature type="domain" description="Methyltransferase type 11" evidence="2">
    <location>
        <begin position="78"/>
        <end position="171"/>
    </location>
</feature>
<proteinExistence type="predicted"/>
<dbReference type="CDD" id="cd02440">
    <property type="entry name" value="AdoMet_MTases"/>
    <property type="match status" value="1"/>
</dbReference>
<keyword evidence="3" id="KW-0808">Transferase</keyword>
<reference evidence="3" key="1">
    <citation type="submission" date="2020-12" db="EMBL/GenBank/DDBJ databases">
        <title>Geomonas sp. Red875, isolated from river sediment.</title>
        <authorList>
            <person name="Xu Z."/>
            <person name="Zhang Z."/>
            <person name="Masuda Y."/>
            <person name="Itoh H."/>
            <person name="Senoo K."/>
        </authorList>
    </citation>
    <scope>NUCLEOTIDE SEQUENCE</scope>
    <source>
        <strain evidence="3">Red875</strain>
    </source>
</reference>
<evidence type="ECO:0000313" key="3">
    <source>
        <dbReference type="EMBL" id="MBJ6724274.1"/>
    </source>
</evidence>
<dbReference type="EMBL" id="JAEMHM010000004">
    <property type="protein sequence ID" value="MBJ6724274.1"/>
    <property type="molecule type" value="Genomic_DNA"/>
</dbReference>
<dbReference type="SUPFAM" id="SSF53335">
    <property type="entry name" value="S-adenosyl-L-methionine-dependent methyltransferases"/>
    <property type="match status" value="1"/>
</dbReference>
<feature type="region of interest" description="Disordered" evidence="1">
    <location>
        <begin position="222"/>
        <end position="246"/>
    </location>
</feature>
<dbReference type="GO" id="GO:0008757">
    <property type="term" value="F:S-adenosylmethionine-dependent methyltransferase activity"/>
    <property type="evidence" value="ECO:0007669"/>
    <property type="project" value="InterPro"/>
</dbReference>
<sequence length="445" mass="49678">MKNVLPLSRMLQRVPAPKGSSPNAVQEYWKARARLYGRRAVLNVNHAPEDFDRVTQYQKEEIYPHFATALTGKERVVLDYGCGVGRFSNDLAQIISGRCLGVDVVSDLLELAPTSAVVEYRTLQEGRVPLPDGSCDVVWVCLVLGGLDGENLVQAVSEINRVLAPGGLLFLVENTSDKPDGEHWRFRSVREYQSLMPFAELSHRHDYDDLGERITILCGRKPQATPESVNRDERRPESVQQAEAAPVSSQVHLTRTRVFANLVADEIEYRIVRLKAALLGVTSVVRYLRNPNPRITARLLRAFGATVGERTTFKRTLFLDNVFEDQHSTGDFRYLRIGNNCYIGDCVFFDLTNDVILEDDVVVAGNVSFVSHADCNRSKYLESKFPRRCEPIRICRGSWIGFGATILSGVDVGKETVIAAYSLLREDAAANSVYSGVPARKAKDL</sequence>
<dbReference type="Gene3D" id="3.40.50.150">
    <property type="entry name" value="Vaccinia Virus protein VP39"/>
    <property type="match status" value="1"/>
</dbReference>
<protein>
    <submittedName>
        <fullName evidence="3">Methyltransferase domain-containing protein</fullName>
    </submittedName>
</protein>
<dbReference type="InterPro" id="IPR029063">
    <property type="entry name" value="SAM-dependent_MTases_sf"/>
</dbReference>
<keyword evidence="3" id="KW-0489">Methyltransferase</keyword>
<dbReference type="GO" id="GO:0032259">
    <property type="term" value="P:methylation"/>
    <property type="evidence" value="ECO:0007669"/>
    <property type="project" value="UniProtKB-KW"/>
</dbReference>
<keyword evidence="4" id="KW-1185">Reference proteome</keyword>
<dbReference type="PANTHER" id="PTHR23416">
    <property type="entry name" value="SIALIC ACID SYNTHASE-RELATED"/>
    <property type="match status" value="1"/>
</dbReference>
<dbReference type="InterPro" id="IPR013216">
    <property type="entry name" value="Methyltransf_11"/>
</dbReference>
<dbReference type="Gene3D" id="2.160.10.10">
    <property type="entry name" value="Hexapeptide repeat proteins"/>
    <property type="match status" value="1"/>
</dbReference>
<dbReference type="SUPFAM" id="SSF51161">
    <property type="entry name" value="Trimeric LpxA-like enzymes"/>
    <property type="match status" value="1"/>
</dbReference>
<name>A0A8J7LU59_9BACT</name>
<evidence type="ECO:0000259" key="2">
    <source>
        <dbReference type="Pfam" id="PF08241"/>
    </source>
</evidence>
<dbReference type="InterPro" id="IPR051159">
    <property type="entry name" value="Hexapeptide_acetyltransf"/>
</dbReference>
<gene>
    <name evidence="3" type="ORF">JFN93_06115</name>
</gene>